<dbReference type="InterPro" id="IPR002638">
    <property type="entry name" value="Quinolinate_PRibosylTrfase_C"/>
</dbReference>
<dbReference type="AlphaFoldDB" id="A0A2M7T8B8"/>
<dbReference type="GO" id="GO:0009435">
    <property type="term" value="P:NAD+ biosynthetic process"/>
    <property type="evidence" value="ECO:0007669"/>
    <property type="project" value="UniProtKB-UniPathway"/>
</dbReference>
<evidence type="ECO:0000256" key="11">
    <source>
        <dbReference type="ARBA" id="ARBA00047445"/>
    </source>
</evidence>
<evidence type="ECO:0000256" key="10">
    <source>
        <dbReference type="ARBA" id="ARBA00033102"/>
    </source>
</evidence>
<evidence type="ECO:0000256" key="5">
    <source>
        <dbReference type="ARBA" id="ARBA00011944"/>
    </source>
</evidence>
<feature type="binding site" evidence="14">
    <location>
        <position position="105"/>
    </location>
    <ligand>
        <name>substrate</name>
    </ligand>
</feature>
<dbReference type="Pfam" id="PF02749">
    <property type="entry name" value="QRPTase_N"/>
    <property type="match status" value="1"/>
</dbReference>
<comment type="caution">
    <text evidence="17">The sequence shown here is derived from an EMBL/GenBank/DDBJ whole genome shotgun (WGS) entry which is preliminary data.</text>
</comment>
<dbReference type="InterPro" id="IPR013785">
    <property type="entry name" value="Aldolase_TIM"/>
</dbReference>
<keyword evidence="8 13" id="KW-0328">Glycosyltransferase</keyword>
<keyword evidence="9 13" id="KW-0808">Transferase</keyword>
<dbReference type="InterPro" id="IPR036068">
    <property type="entry name" value="Nicotinate_pribotase-like_C"/>
</dbReference>
<evidence type="ECO:0000259" key="15">
    <source>
        <dbReference type="Pfam" id="PF01729"/>
    </source>
</evidence>
<evidence type="ECO:0000256" key="13">
    <source>
        <dbReference type="PIRNR" id="PIRNR006250"/>
    </source>
</evidence>
<dbReference type="GO" id="GO:0004514">
    <property type="term" value="F:nicotinate-nucleotide diphosphorylase (carboxylating) activity"/>
    <property type="evidence" value="ECO:0007669"/>
    <property type="project" value="UniProtKB-EC"/>
</dbReference>
<dbReference type="SUPFAM" id="SSF51690">
    <property type="entry name" value="Nicotinate/Quinolinate PRTase C-terminal domain-like"/>
    <property type="match status" value="1"/>
</dbReference>
<gene>
    <name evidence="17" type="primary">nadC</name>
    <name evidence="17" type="ORF">COY37_04950</name>
</gene>
<feature type="domain" description="Quinolinate phosphoribosyl transferase C-terminal" evidence="15">
    <location>
        <begin position="117"/>
        <end position="281"/>
    </location>
</feature>
<feature type="binding site" evidence="14">
    <location>
        <begin position="245"/>
        <end position="247"/>
    </location>
    <ligand>
        <name>substrate</name>
    </ligand>
</feature>
<dbReference type="FunFam" id="3.90.1170.20:FF:000001">
    <property type="entry name" value="Nicotinate-nucleotide diphosphorylase (Carboxylating)"/>
    <property type="match status" value="1"/>
</dbReference>
<evidence type="ECO:0000256" key="8">
    <source>
        <dbReference type="ARBA" id="ARBA00022676"/>
    </source>
</evidence>
<evidence type="ECO:0000256" key="6">
    <source>
        <dbReference type="ARBA" id="ARBA00020990"/>
    </source>
</evidence>
<dbReference type="Gene3D" id="3.20.20.70">
    <property type="entry name" value="Aldolase class I"/>
    <property type="match status" value="1"/>
</dbReference>
<protein>
    <recommendedName>
        <fullName evidence="6">Nicotinate-nucleotide pyrophosphorylase [carboxylating]</fullName>
        <ecNumber evidence="5">2.4.2.19</ecNumber>
    </recommendedName>
    <alternativeName>
        <fullName evidence="12">Probable nicotinate-nucleotide pyrophosphorylase [carboxylating]</fullName>
    </alternativeName>
    <alternativeName>
        <fullName evidence="10">Quinolinate phosphoribosyltransferase [decarboxylating]</fullName>
    </alternativeName>
</protein>
<dbReference type="EC" id="2.4.2.19" evidence="5"/>
<dbReference type="InterPro" id="IPR027277">
    <property type="entry name" value="NadC/ModD"/>
</dbReference>
<dbReference type="PIRSF" id="PIRSF006250">
    <property type="entry name" value="NadC_ModD"/>
    <property type="match status" value="1"/>
</dbReference>
<feature type="domain" description="Quinolinate phosphoribosyl transferase N-terminal" evidence="16">
    <location>
        <begin position="30"/>
        <end position="115"/>
    </location>
</feature>
<dbReference type="NCBIfam" id="TIGR00078">
    <property type="entry name" value="nadC"/>
    <property type="match status" value="1"/>
</dbReference>
<evidence type="ECO:0000259" key="16">
    <source>
        <dbReference type="Pfam" id="PF02749"/>
    </source>
</evidence>
<feature type="binding site" evidence="14">
    <location>
        <position position="162"/>
    </location>
    <ligand>
        <name>substrate</name>
    </ligand>
</feature>
<dbReference type="UniPathway" id="UPA00253">
    <property type="reaction ID" value="UER00331"/>
</dbReference>
<evidence type="ECO:0000256" key="4">
    <source>
        <dbReference type="ARBA" id="ARBA00011218"/>
    </source>
</evidence>
<dbReference type="GO" id="GO:0034213">
    <property type="term" value="P:quinolinate catabolic process"/>
    <property type="evidence" value="ECO:0007669"/>
    <property type="project" value="TreeGrafter"/>
</dbReference>
<reference evidence="18" key="1">
    <citation type="submission" date="2017-09" db="EMBL/GenBank/DDBJ databases">
        <title>Depth-based differentiation of microbial function through sediment-hosted aquifers and enrichment of novel symbionts in the deep terrestrial subsurface.</title>
        <authorList>
            <person name="Probst A.J."/>
            <person name="Ladd B."/>
            <person name="Jarett J.K."/>
            <person name="Geller-Mcgrath D.E."/>
            <person name="Sieber C.M.K."/>
            <person name="Emerson J.B."/>
            <person name="Anantharaman K."/>
            <person name="Thomas B.C."/>
            <person name="Malmstrom R."/>
            <person name="Stieglmeier M."/>
            <person name="Klingl A."/>
            <person name="Woyke T."/>
            <person name="Ryan C.M."/>
            <person name="Banfield J.F."/>
        </authorList>
    </citation>
    <scope>NUCLEOTIDE SEQUENCE [LARGE SCALE GENOMIC DNA]</scope>
</reference>
<name>A0A2M7T8B8_9ACTN</name>
<evidence type="ECO:0000256" key="3">
    <source>
        <dbReference type="ARBA" id="ARBA00009400"/>
    </source>
</evidence>
<dbReference type="Pfam" id="PF01729">
    <property type="entry name" value="QRPTase_C"/>
    <property type="match status" value="1"/>
</dbReference>
<dbReference type="InterPro" id="IPR037128">
    <property type="entry name" value="Quinolinate_PRibosylTase_N_sf"/>
</dbReference>
<evidence type="ECO:0000313" key="18">
    <source>
        <dbReference type="Proteomes" id="UP000230956"/>
    </source>
</evidence>
<dbReference type="PANTHER" id="PTHR32179:SF3">
    <property type="entry name" value="NICOTINATE-NUCLEOTIDE PYROPHOSPHORYLASE [CARBOXYLATING]"/>
    <property type="match status" value="1"/>
</dbReference>
<dbReference type="GO" id="GO:0005737">
    <property type="term" value="C:cytoplasm"/>
    <property type="evidence" value="ECO:0007669"/>
    <property type="project" value="TreeGrafter"/>
</dbReference>
<feature type="binding site" evidence="14">
    <location>
        <position position="172"/>
    </location>
    <ligand>
        <name>substrate</name>
    </ligand>
</feature>
<dbReference type="EMBL" id="PFNG01000120">
    <property type="protein sequence ID" value="PIZ39446.1"/>
    <property type="molecule type" value="Genomic_DNA"/>
</dbReference>
<dbReference type="CDD" id="cd01572">
    <property type="entry name" value="QPRTase"/>
    <property type="match status" value="1"/>
</dbReference>
<comment type="function">
    <text evidence="1">Involved in the catabolism of quinolinic acid (QA).</text>
</comment>
<feature type="binding site" evidence="14">
    <location>
        <position position="222"/>
    </location>
    <ligand>
        <name>substrate</name>
    </ligand>
</feature>
<feature type="binding site" evidence="14">
    <location>
        <begin position="266"/>
        <end position="268"/>
    </location>
    <ligand>
        <name>substrate</name>
    </ligand>
</feature>
<feature type="binding site" evidence="14">
    <location>
        <begin position="138"/>
        <end position="140"/>
    </location>
    <ligand>
        <name>substrate</name>
    </ligand>
</feature>
<comment type="catalytic activity">
    <reaction evidence="11">
        <text>nicotinate beta-D-ribonucleotide + CO2 + diphosphate = quinolinate + 5-phospho-alpha-D-ribose 1-diphosphate + 2 H(+)</text>
        <dbReference type="Rhea" id="RHEA:12733"/>
        <dbReference type="ChEBI" id="CHEBI:15378"/>
        <dbReference type="ChEBI" id="CHEBI:16526"/>
        <dbReference type="ChEBI" id="CHEBI:29959"/>
        <dbReference type="ChEBI" id="CHEBI:33019"/>
        <dbReference type="ChEBI" id="CHEBI:57502"/>
        <dbReference type="ChEBI" id="CHEBI:58017"/>
        <dbReference type="EC" id="2.4.2.19"/>
    </reaction>
</comment>
<evidence type="ECO:0000256" key="2">
    <source>
        <dbReference type="ARBA" id="ARBA00004893"/>
    </source>
</evidence>
<evidence type="ECO:0000256" key="9">
    <source>
        <dbReference type="ARBA" id="ARBA00022679"/>
    </source>
</evidence>
<evidence type="ECO:0000313" key="17">
    <source>
        <dbReference type="EMBL" id="PIZ39446.1"/>
    </source>
</evidence>
<evidence type="ECO:0000256" key="7">
    <source>
        <dbReference type="ARBA" id="ARBA00022642"/>
    </source>
</evidence>
<comment type="subunit">
    <text evidence="4">Hexamer formed by 3 homodimers.</text>
</comment>
<dbReference type="Proteomes" id="UP000230956">
    <property type="component" value="Unassembled WGS sequence"/>
</dbReference>
<organism evidence="17 18">
    <name type="scientific">Candidatus Aquicultor secundus</name>
    <dbReference type="NCBI Taxonomy" id="1973895"/>
    <lineage>
        <taxon>Bacteria</taxon>
        <taxon>Bacillati</taxon>
        <taxon>Actinomycetota</taxon>
        <taxon>Candidatus Aquicultoria</taxon>
        <taxon>Candidatus Aquicultorales</taxon>
        <taxon>Candidatus Aquicultoraceae</taxon>
        <taxon>Candidatus Aquicultor</taxon>
    </lineage>
</organism>
<dbReference type="InterPro" id="IPR004393">
    <property type="entry name" value="NadC"/>
</dbReference>
<comment type="pathway">
    <text evidence="2">Cofactor biosynthesis; NAD(+) biosynthesis; nicotinate D-ribonucleotide from quinolinate: step 1/1.</text>
</comment>
<sequence length="290" mass="30906">MPLRYNTLPDKEIEQAIRIAIEEDFGTSGDVTSKAVIGSGITMHAQMLAKSPGVIAGLTVAEQTFKHLDQNIIFTPLVSEGDFVEAGARIAEVSGDARAVLGAERTALNFVQHLSGIATETRTYKKEIEGYKAQLLDTRKTTPGLRYLEKYAARVGGAVNHRYGLFDQFLIKDNHIKAAGGIGEAVRRARGYNQDLKVEVEAETLDEVKEALEAGADIILLDNMDIILLKESVALIGDKALTEASGGVTLATIAAVAATGVDRISVGAITQAAKPLDISLDVTDGSKADE</sequence>
<proteinExistence type="inferred from homology"/>
<comment type="similarity">
    <text evidence="3 13">Belongs to the NadC/ModD family.</text>
</comment>
<accession>A0A2M7T8B8</accession>
<dbReference type="InterPro" id="IPR022412">
    <property type="entry name" value="Quinolinate_PRibosylTrfase_N"/>
</dbReference>
<dbReference type="SUPFAM" id="SSF54675">
    <property type="entry name" value="Nicotinate/Quinolinate PRTase N-terminal domain-like"/>
    <property type="match status" value="1"/>
</dbReference>
<dbReference type="FunFam" id="3.20.20.70:FF:000030">
    <property type="entry name" value="Nicotinate-nucleotide pyrophosphorylase, carboxylating"/>
    <property type="match status" value="1"/>
</dbReference>
<dbReference type="Gene3D" id="3.90.1170.20">
    <property type="entry name" value="Quinolinate phosphoribosyl transferase, N-terminal domain"/>
    <property type="match status" value="1"/>
</dbReference>
<evidence type="ECO:0000256" key="14">
    <source>
        <dbReference type="PIRSR" id="PIRSR006250-1"/>
    </source>
</evidence>
<evidence type="ECO:0000256" key="1">
    <source>
        <dbReference type="ARBA" id="ARBA00003237"/>
    </source>
</evidence>
<keyword evidence="7" id="KW-0662">Pyridine nucleotide biosynthesis</keyword>
<feature type="binding site" evidence="14">
    <location>
        <position position="201"/>
    </location>
    <ligand>
        <name>substrate</name>
    </ligand>
</feature>
<dbReference type="PANTHER" id="PTHR32179">
    <property type="entry name" value="NICOTINATE-NUCLEOTIDE PYROPHOSPHORYLASE [CARBOXYLATING]"/>
    <property type="match status" value="1"/>
</dbReference>
<evidence type="ECO:0000256" key="12">
    <source>
        <dbReference type="ARBA" id="ARBA00069173"/>
    </source>
</evidence>